<evidence type="ECO:0000256" key="10">
    <source>
        <dbReference type="ARBA" id="ARBA00034138"/>
    </source>
</evidence>
<dbReference type="Gene3D" id="2.40.37.10">
    <property type="entry name" value="Lyase, Ornithine Decarboxylase, Chain A, domain 1"/>
    <property type="match status" value="1"/>
</dbReference>
<gene>
    <name evidence="19" type="ORF">P170DRAFT_346083</name>
</gene>
<dbReference type="InterPro" id="IPR022657">
    <property type="entry name" value="De-COase2_CS"/>
</dbReference>
<dbReference type="EC" id="4.1.1.17" evidence="10"/>
<dbReference type="CDD" id="cd00622">
    <property type="entry name" value="PLPDE_III_ODC"/>
    <property type="match status" value="1"/>
</dbReference>
<organism evidence="19 20">
    <name type="scientific">Aspergillus steynii IBT 23096</name>
    <dbReference type="NCBI Taxonomy" id="1392250"/>
    <lineage>
        <taxon>Eukaryota</taxon>
        <taxon>Fungi</taxon>
        <taxon>Dikarya</taxon>
        <taxon>Ascomycota</taxon>
        <taxon>Pezizomycotina</taxon>
        <taxon>Eurotiomycetes</taxon>
        <taxon>Eurotiomycetidae</taxon>
        <taxon>Eurotiales</taxon>
        <taxon>Aspergillaceae</taxon>
        <taxon>Aspergillus</taxon>
        <taxon>Aspergillus subgen. Circumdati</taxon>
    </lineage>
</organism>
<dbReference type="STRING" id="1392250.A0A2I2GNS8"/>
<dbReference type="PRINTS" id="PR01179">
    <property type="entry name" value="ODADCRBXLASE"/>
</dbReference>
<evidence type="ECO:0000256" key="16">
    <source>
        <dbReference type="RuleBase" id="RU003737"/>
    </source>
</evidence>
<dbReference type="VEuPathDB" id="FungiDB:P170DRAFT_346083"/>
<evidence type="ECO:0000256" key="12">
    <source>
        <dbReference type="ARBA" id="ARBA00039485"/>
    </source>
</evidence>
<comment type="function">
    <text evidence="11">Catalyzes the first and rate-limiting step of polyamine biosynthesis that converts ornithine into putrescine, which is the precursor for the polyamines, spermidine and spermine. Polyamines are essential for cell proliferation and are implicated in cellular processes, ranging from DNA replication to apoptosis.</text>
</comment>
<keyword evidence="6 15" id="KW-0663">Pyridoxal phosphate</keyword>
<evidence type="ECO:0000256" key="14">
    <source>
        <dbReference type="ARBA" id="ARBA00049127"/>
    </source>
</evidence>
<dbReference type="Proteomes" id="UP000234275">
    <property type="component" value="Unassembled WGS sequence"/>
</dbReference>
<evidence type="ECO:0000256" key="7">
    <source>
        <dbReference type="ARBA" id="ARBA00023115"/>
    </source>
</evidence>
<dbReference type="Pfam" id="PF02784">
    <property type="entry name" value="Orn_Arg_deC_N"/>
    <property type="match status" value="1"/>
</dbReference>
<protein>
    <recommendedName>
        <fullName evidence="12">Ornithine decarboxylase</fullName>
        <ecNumber evidence="10">4.1.1.17</ecNumber>
    </recommendedName>
</protein>
<proteinExistence type="inferred from homology"/>
<dbReference type="InterPro" id="IPR022643">
    <property type="entry name" value="De-COase2_C"/>
</dbReference>
<dbReference type="InterPro" id="IPR022644">
    <property type="entry name" value="De-COase2_N"/>
</dbReference>
<evidence type="ECO:0000256" key="3">
    <source>
        <dbReference type="ARBA" id="ARBA00008872"/>
    </source>
</evidence>
<dbReference type="GO" id="GO:0005737">
    <property type="term" value="C:cytoplasm"/>
    <property type="evidence" value="ECO:0007669"/>
    <property type="project" value="UniProtKB-SubCell"/>
</dbReference>
<dbReference type="AlphaFoldDB" id="A0A2I2GNS8"/>
<dbReference type="Gene3D" id="3.20.20.10">
    <property type="entry name" value="Alanine racemase"/>
    <property type="match status" value="1"/>
</dbReference>
<feature type="active site" description="Proton donor" evidence="15">
    <location>
        <position position="396"/>
    </location>
</feature>
<dbReference type="PRINTS" id="PR01182">
    <property type="entry name" value="ORNDCRBXLASE"/>
</dbReference>
<dbReference type="GO" id="GO:0004586">
    <property type="term" value="F:ornithine decarboxylase activity"/>
    <property type="evidence" value="ECO:0007669"/>
    <property type="project" value="UniProtKB-EC"/>
</dbReference>
<dbReference type="SUPFAM" id="SSF50621">
    <property type="entry name" value="Alanine racemase C-terminal domain-like"/>
    <property type="match status" value="1"/>
</dbReference>
<dbReference type="RefSeq" id="XP_024709836.1">
    <property type="nucleotide sequence ID" value="XM_024843546.1"/>
</dbReference>
<dbReference type="PROSITE" id="PS00878">
    <property type="entry name" value="ODR_DC_2_1"/>
    <property type="match status" value="1"/>
</dbReference>
<keyword evidence="7" id="KW-0620">Polyamine biosynthesis</keyword>
<dbReference type="Pfam" id="PF00278">
    <property type="entry name" value="Orn_DAP_Arg_deC"/>
    <property type="match status" value="1"/>
</dbReference>
<evidence type="ECO:0000259" key="17">
    <source>
        <dbReference type="Pfam" id="PF00278"/>
    </source>
</evidence>
<accession>A0A2I2GNS8</accession>
<feature type="domain" description="Orn/DAP/Arg decarboxylase 2 N-terminal" evidence="18">
    <location>
        <begin position="83"/>
        <end position="311"/>
    </location>
</feature>
<evidence type="ECO:0000313" key="20">
    <source>
        <dbReference type="Proteomes" id="UP000234275"/>
    </source>
</evidence>
<evidence type="ECO:0000256" key="13">
    <source>
        <dbReference type="ARBA" id="ARBA00046672"/>
    </source>
</evidence>
<evidence type="ECO:0000256" key="1">
    <source>
        <dbReference type="ARBA" id="ARBA00001933"/>
    </source>
</evidence>
<evidence type="ECO:0000256" key="15">
    <source>
        <dbReference type="PIRSR" id="PIRSR600183-50"/>
    </source>
</evidence>
<evidence type="ECO:0000256" key="8">
    <source>
        <dbReference type="ARBA" id="ARBA00023239"/>
    </source>
</evidence>
<sequence length="458" mass="50274">MVMAPTACSPAESVCMVKPAYDKPDYLNYPASQVSNHGGDDLSQSRLAAKELVLDVLKKRAAEVDVDRCGPGEEDAFYVADMGEVYRQHLRWKLNLGRVKPFYAVKCNPDPEILRLMAQLGNGFDCASKSEIDLALQTGIDPSRIIYAQPCKTKSYLRYAAQQGVKQMTFDNADELYKIKACFPDAELYLRILTDDSTSLCRLSMKFGASLDMARPLLDLAHELELKVVGVSFHVGSGAEDPAAFYKAVQDARWVFDQATEVGHELHTLDVGGGFTQETFERFAGVLGDALDMYFPPNIRIIAEPGRYYVASAFSLAANVIARRDVRDPEDPANDAFMIYLNDGVYGNFSNIIFDHQHPVAQILTCASGSAASSPSASPNPATSEGIAYSIWGPTCDGIDVITQRIELPGLLDVGDWLYFEDMGAYTKCSATRFNGFSDNHEVIYISSEAGASALLEY</sequence>
<evidence type="ECO:0000313" key="19">
    <source>
        <dbReference type="EMBL" id="PLB54534.1"/>
    </source>
</evidence>
<dbReference type="PROSITE" id="PS00879">
    <property type="entry name" value="ODR_DC_2_2"/>
    <property type="match status" value="1"/>
</dbReference>
<keyword evidence="20" id="KW-1185">Reference proteome</keyword>
<feature type="domain" description="Orn/DAP/Arg decarboxylase 2 C-terminal" evidence="17">
    <location>
        <begin position="77"/>
        <end position="424"/>
    </location>
</feature>
<dbReference type="PANTHER" id="PTHR11482">
    <property type="entry name" value="ARGININE/DIAMINOPIMELATE/ORNITHINE DECARBOXYLASE"/>
    <property type="match status" value="1"/>
</dbReference>
<dbReference type="FunFam" id="2.40.37.10:FF:000010">
    <property type="entry name" value="Ornithine decarboxylase"/>
    <property type="match status" value="1"/>
</dbReference>
<dbReference type="EMBL" id="MSFO01000001">
    <property type="protein sequence ID" value="PLB54534.1"/>
    <property type="molecule type" value="Genomic_DNA"/>
</dbReference>
<comment type="caution">
    <text evidence="19">The sequence shown here is derived from an EMBL/GenBank/DDBJ whole genome shotgun (WGS) entry which is preliminary data.</text>
</comment>
<evidence type="ECO:0000256" key="4">
    <source>
        <dbReference type="ARBA" id="ARBA00022490"/>
    </source>
</evidence>
<comment type="pathway">
    <text evidence="9">Amine and polyamine biosynthesis; putrescine biosynthesis via L-ornithine pathway; putrescine from L-ornithine: step 1/1.</text>
</comment>
<dbReference type="InterPro" id="IPR002433">
    <property type="entry name" value="Orn_de-COase"/>
</dbReference>
<evidence type="ECO:0000259" key="18">
    <source>
        <dbReference type="Pfam" id="PF02784"/>
    </source>
</evidence>
<keyword evidence="4" id="KW-0963">Cytoplasm</keyword>
<dbReference type="InterPro" id="IPR029066">
    <property type="entry name" value="PLP-binding_barrel"/>
</dbReference>
<evidence type="ECO:0000256" key="5">
    <source>
        <dbReference type="ARBA" id="ARBA00022793"/>
    </source>
</evidence>
<dbReference type="InterPro" id="IPR009006">
    <property type="entry name" value="Ala_racemase/Decarboxylase_C"/>
</dbReference>
<dbReference type="InterPro" id="IPR022653">
    <property type="entry name" value="De-COase2_pyr-phos_BS"/>
</dbReference>
<evidence type="ECO:0000256" key="11">
    <source>
        <dbReference type="ARBA" id="ARBA00037173"/>
    </source>
</evidence>
<comment type="subcellular location">
    <subcellularLocation>
        <location evidence="2">Cytoplasm</location>
    </subcellularLocation>
</comment>
<evidence type="ECO:0000256" key="2">
    <source>
        <dbReference type="ARBA" id="ARBA00004496"/>
    </source>
</evidence>
<evidence type="ECO:0000256" key="6">
    <source>
        <dbReference type="ARBA" id="ARBA00022898"/>
    </source>
</evidence>
<dbReference type="GO" id="GO:0033387">
    <property type="term" value="P:putrescine biosynthetic process from arginine, via ornithine"/>
    <property type="evidence" value="ECO:0007669"/>
    <property type="project" value="TreeGrafter"/>
</dbReference>
<dbReference type="PANTHER" id="PTHR11482:SF6">
    <property type="entry name" value="ORNITHINE DECARBOXYLASE 1-RELATED"/>
    <property type="match status" value="1"/>
</dbReference>
<keyword evidence="5" id="KW-0210">Decarboxylase</keyword>
<name>A0A2I2GNS8_9EURO</name>
<evidence type="ECO:0000256" key="9">
    <source>
        <dbReference type="ARBA" id="ARBA00034115"/>
    </source>
</evidence>
<reference evidence="19 20" key="1">
    <citation type="submission" date="2016-12" db="EMBL/GenBank/DDBJ databases">
        <title>The genomes of Aspergillus section Nigri reveals drivers in fungal speciation.</title>
        <authorList>
            <consortium name="DOE Joint Genome Institute"/>
            <person name="Vesth T.C."/>
            <person name="Nybo J."/>
            <person name="Theobald S."/>
            <person name="Brandl J."/>
            <person name="Frisvad J.C."/>
            <person name="Nielsen K.F."/>
            <person name="Lyhne E.K."/>
            <person name="Kogle M.E."/>
            <person name="Kuo A."/>
            <person name="Riley R."/>
            <person name="Clum A."/>
            <person name="Nolan M."/>
            <person name="Lipzen A."/>
            <person name="Salamov A."/>
            <person name="Henrissat B."/>
            <person name="Wiebenga A."/>
            <person name="De Vries R.P."/>
            <person name="Grigoriev I.V."/>
            <person name="Mortensen U.H."/>
            <person name="Andersen M.R."/>
            <person name="Baker S.E."/>
        </authorList>
    </citation>
    <scope>NUCLEOTIDE SEQUENCE [LARGE SCALE GENOMIC DNA]</scope>
    <source>
        <strain evidence="19 20">IBT 23096</strain>
    </source>
</reference>
<dbReference type="FunFam" id="3.20.20.10:FF:000005">
    <property type="entry name" value="Ornithine decarboxylase"/>
    <property type="match status" value="1"/>
</dbReference>
<dbReference type="InterPro" id="IPR000183">
    <property type="entry name" value="Orn/DAP/Arg_de-COase"/>
</dbReference>
<dbReference type="GeneID" id="36551246"/>
<comment type="subunit">
    <text evidence="13">Homodimer. Only the dimer is catalytically active, as the active sites are constructed of residues from both monomers.</text>
</comment>
<comment type="catalytic activity">
    <reaction evidence="14">
        <text>L-ornithine + H(+) = putrescine + CO2</text>
        <dbReference type="Rhea" id="RHEA:22964"/>
        <dbReference type="ChEBI" id="CHEBI:15378"/>
        <dbReference type="ChEBI" id="CHEBI:16526"/>
        <dbReference type="ChEBI" id="CHEBI:46911"/>
        <dbReference type="ChEBI" id="CHEBI:326268"/>
        <dbReference type="EC" id="4.1.1.17"/>
    </reaction>
</comment>
<dbReference type="OrthoDB" id="5034579at2759"/>
<dbReference type="SUPFAM" id="SSF51419">
    <property type="entry name" value="PLP-binding barrel"/>
    <property type="match status" value="1"/>
</dbReference>
<comment type="cofactor">
    <cofactor evidence="1 15">
        <name>pyridoxal 5'-phosphate</name>
        <dbReference type="ChEBI" id="CHEBI:597326"/>
    </cofactor>
</comment>
<comment type="similarity">
    <text evidence="3 16">Belongs to the Orn/Lys/Arg decarboxylase class-II family.</text>
</comment>
<feature type="modified residue" description="N6-(pyridoxal phosphate)lysine" evidence="15">
    <location>
        <position position="106"/>
    </location>
</feature>
<keyword evidence="8" id="KW-0456">Lyase</keyword>